<keyword evidence="2 6" id="KW-0689">Ribosomal protein</keyword>
<dbReference type="EMBL" id="PEXE01000016">
    <property type="protein sequence ID" value="PIU28689.1"/>
    <property type="molecule type" value="Genomic_DNA"/>
</dbReference>
<dbReference type="InterPro" id="IPR001857">
    <property type="entry name" value="Ribosomal_bL19"/>
</dbReference>
<dbReference type="PRINTS" id="PR00061">
    <property type="entry name" value="RIBOSOMALL19"/>
</dbReference>
<dbReference type="AlphaFoldDB" id="A0A2M6YEV2"/>
<evidence type="ECO:0000313" key="7">
    <source>
        <dbReference type="Proteomes" id="UP000231669"/>
    </source>
</evidence>
<dbReference type="Pfam" id="PF01245">
    <property type="entry name" value="Ribosomal_L19"/>
    <property type="match status" value="1"/>
</dbReference>
<evidence type="ECO:0000256" key="2">
    <source>
        <dbReference type="ARBA" id="ARBA00022980"/>
    </source>
</evidence>
<dbReference type="GO" id="GO:0003735">
    <property type="term" value="F:structural constituent of ribosome"/>
    <property type="evidence" value="ECO:0007669"/>
    <property type="project" value="InterPro"/>
</dbReference>
<evidence type="ECO:0000313" key="6">
    <source>
        <dbReference type="EMBL" id="PIU28689.1"/>
    </source>
</evidence>
<organism evidence="6 7">
    <name type="scientific">Candidatus Woesebacteria bacterium CG07_land_8_20_14_0_80_44_9</name>
    <dbReference type="NCBI Taxonomy" id="1975058"/>
    <lineage>
        <taxon>Bacteria</taxon>
        <taxon>Candidatus Woeseibacteriota</taxon>
    </lineage>
</organism>
<dbReference type="InterPro" id="IPR008991">
    <property type="entry name" value="Translation_prot_SH3-like_sf"/>
</dbReference>
<comment type="function">
    <text evidence="4">This protein is located at the 30S-50S ribosomal subunit interface and may play a role in the structure and function of the aminoacyl-tRNA binding site.</text>
</comment>
<dbReference type="SUPFAM" id="SSF50104">
    <property type="entry name" value="Translation proteins SH3-like domain"/>
    <property type="match status" value="1"/>
</dbReference>
<dbReference type="InterPro" id="IPR038657">
    <property type="entry name" value="Ribosomal_bL19_sf"/>
</dbReference>
<dbReference type="GO" id="GO:0022625">
    <property type="term" value="C:cytosolic large ribosomal subunit"/>
    <property type="evidence" value="ECO:0007669"/>
    <property type="project" value="TreeGrafter"/>
</dbReference>
<name>A0A2M6YEV2_9BACT</name>
<protein>
    <recommendedName>
        <fullName evidence="4">50S ribosomal protein L19</fullName>
    </recommendedName>
</protein>
<evidence type="ECO:0000256" key="1">
    <source>
        <dbReference type="ARBA" id="ARBA00005781"/>
    </source>
</evidence>
<reference evidence="7" key="1">
    <citation type="submission" date="2017-09" db="EMBL/GenBank/DDBJ databases">
        <title>Depth-based differentiation of microbial function through sediment-hosted aquifers and enrichment of novel symbionts in the deep terrestrial subsurface.</title>
        <authorList>
            <person name="Probst A.J."/>
            <person name="Ladd B."/>
            <person name="Jarett J.K."/>
            <person name="Geller-Mcgrath D.E."/>
            <person name="Sieber C.M.K."/>
            <person name="Emerson J.B."/>
            <person name="Anantharaman K."/>
            <person name="Thomas B.C."/>
            <person name="Malmstrom R."/>
            <person name="Stieglmeier M."/>
            <person name="Klingl A."/>
            <person name="Woyke T."/>
            <person name="Ryan C.M."/>
            <person name="Banfield J.F."/>
        </authorList>
    </citation>
    <scope>NUCLEOTIDE SEQUENCE [LARGE SCALE GENOMIC DNA]</scope>
</reference>
<dbReference type="Proteomes" id="UP000231669">
    <property type="component" value="Unassembled WGS sequence"/>
</dbReference>
<feature type="region of interest" description="Disordered" evidence="5">
    <location>
        <begin position="109"/>
        <end position="147"/>
    </location>
</feature>
<evidence type="ECO:0000256" key="5">
    <source>
        <dbReference type="SAM" id="MobiDB-lite"/>
    </source>
</evidence>
<dbReference type="Gene3D" id="2.30.30.790">
    <property type="match status" value="1"/>
</dbReference>
<evidence type="ECO:0000256" key="4">
    <source>
        <dbReference type="RuleBase" id="RU000559"/>
    </source>
</evidence>
<accession>A0A2M6YEV2</accession>
<gene>
    <name evidence="6" type="ORF">COT08_00705</name>
</gene>
<comment type="caution">
    <text evidence="6">The sequence shown here is derived from an EMBL/GenBank/DDBJ whole genome shotgun (WGS) entry which is preliminary data.</text>
</comment>
<dbReference type="PANTHER" id="PTHR15680:SF9">
    <property type="entry name" value="LARGE RIBOSOMAL SUBUNIT PROTEIN BL19M"/>
    <property type="match status" value="1"/>
</dbReference>
<sequence>MPLYLTCKEIKFGVGDRIRVVQKIVEAEKNRQALFEGIVIAIKGGENPSFVVRRLGEQNIAIERIFPALLPSIEKVQVLKKGTPGVKHAKLYYLRSKSPREIEKIYTRASRKNKPVPQKPKVPVAKRKSVLKLKNAKNKTSKITSKH</sequence>
<evidence type="ECO:0000256" key="3">
    <source>
        <dbReference type="ARBA" id="ARBA00023274"/>
    </source>
</evidence>
<keyword evidence="3 4" id="KW-0687">Ribonucleoprotein</keyword>
<dbReference type="PANTHER" id="PTHR15680">
    <property type="entry name" value="RIBOSOMAL PROTEIN L19"/>
    <property type="match status" value="1"/>
</dbReference>
<comment type="similarity">
    <text evidence="1 4">Belongs to the bacterial ribosomal protein bL19 family.</text>
</comment>
<proteinExistence type="inferred from homology"/>
<feature type="compositionally biased region" description="Basic residues" evidence="5">
    <location>
        <begin position="124"/>
        <end position="147"/>
    </location>
</feature>
<dbReference type="GO" id="GO:0006412">
    <property type="term" value="P:translation"/>
    <property type="evidence" value="ECO:0007669"/>
    <property type="project" value="InterPro"/>
</dbReference>